<evidence type="ECO:0000256" key="3">
    <source>
        <dbReference type="ARBA" id="ARBA00022723"/>
    </source>
</evidence>
<keyword evidence="9" id="KW-0926">Vacuole</keyword>
<evidence type="ECO:0000256" key="6">
    <source>
        <dbReference type="ARBA" id="ARBA00022927"/>
    </source>
</evidence>
<dbReference type="PROSITE" id="PS50089">
    <property type="entry name" value="ZF_RING_2"/>
    <property type="match status" value="1"/>
</dbReference>
<dbReference type="OrthoDB" id="26184at2759"/>
<dbReference type="GO" id="GO:0006904">
    <property type="term" value="P:vesicle docking involved in exocytosis"/>
    <property type="evidence" value="ECO:0007669"/>
    <property type="project" value="TreeGrafter"/>
</dbReference>
<dbReference type="SUPFAM" id="SSF50978">
    <property type="entry name" value="WD40 repeat-like"/>
    <property type="match status" value="1"/>
</dbReference>
<comment type="subcellular location">
    <subcellularLocation>
        <location evidence="8">Endomembrane system</location>
        <topology evidence="8">Peripheral membrane protein</topology>
        <orientation evidence="8">Cytoplasmic side</orientation>
    </subcellularLocation>
    <subcellularLocation>
        <location evidence="9">Vacuole membrane</location>
        <topology evidence="9">Peripheral membrane protein</topology>
        <orientation evidence="9">Cytoplasmic side</orientation>
    </subcellularLocation>
</comment>
<dbReference type="GO" id="GO:0007033">
    <property type="term" value="P:vacuole organization"/>
    <property type="evidence" value="ECO:0007669"/>
    <property type="project" value="TreeGrafter"/>
</dbReference>
<dbReference type="Pfam" id="PF12451">
    <property type="entry name" value="VPS11_C"/>
    <property type="match status" value="1"/>
</dbReference>
<dbReference type="InterPro" id="IPR016024">
    <property type="entry name" value="ARM-type_fold"/>
</dbReference>
<keyword evidence="5" id="KW-0862">Zinc</keyword>
<dbReference type="GO" id="GO:0000329">
    <property type="term" value="C:fungal-type vacuole membrane"/>
    <property type="evidence" value="ECO:0007669"/>
    <property type="project" value="UniProtKB-UniRule"/>
</dbReference>
<dbReference type="Pfam" id="PF17122">
    <property type="entry name" value="zf-C3H2C3"/>
    <property type="match status" value="1"/>
</dbReference>
<name>A0A8H7U873_MORIS</name>
<keyword evidence="4 10" id="KW-0863">Zinc-finger</keyword>
<keyword evidence="3" id="KW-0479">Metal-binding</keyword>
<dbReference type="EC" id="2.3.2.27" evidence="9"/>
<comment type="similarity">
    <text evidence="1 9">Belongs to the VPS11 family.</text>
</comment>
<dbReference type="InterPro" id="IPR001841">
    <property type="entry name" value="Znf_RING"/>
</dbReference>
<dbReference type="InterPro" id="IPR013083">
    <property type="entry name" value="Znf_RING/FYVE/PHD"/>
</dbReference>
<proteinExistence type="inferred from homology"/>
<evidence type="ECO:0000256" key="2">
    <source>
        <dbReference type="ARBA" id="ARBA00022448"/>
    </source>
</evidence>
<organism evidence="15 16">
    <name type="scientific">Mortierella isabellina</name>
    <name type="common">Filamentous fungus</name>
    <name type="synonym">Umbelopsis isabellina</name>
    <dbReference type="NCBI Taxonomy" id="91625"/>
    <lineage>
        <taxon>Eukaryota</taxon>
        <taxon>Fungi</taxon>
        <taxon>Fungi incertae sedis</taxon>
        <taxon>Mucoromycota</taxon>
        <taxon>Mucoromycotina</taxon>
        <taxon>Umbelopsidomycetes</taxon>
        <taxon>Umbelopsidales</taxon>
        <taxon>Umbelopsidaceae</taxon>
        <taxon>Umbelopsis</taxon>
    </lineage>
</organism>
<dbReference type="SUPFAM" id="SSF48371">
    <property type="entry name" value="ARM repeat"/>
    <property type="match status" value="1"/>
</dbReference>
<dbReference type="GO" id="GO:0061630">
    <property type="term" value="F:ubiquitin protein ligase activity"/>
    <property type="evidence" value="ECO:0007669"/>
    <property type="project" value="UniProtKB-EC"/>
</dbReference>
<accession>A0A8H7U873</accession>
<dbReference type="InterPro" id="IPR057308">
    <property type="entry name" value="CHCR_PEP5_VPS11"/>
</dbReference>
<evidence type="ECO:0000313" key="15">
    <source>
        <dbReference type="EMBL" id="KAG2175476.1"/>
    </source>
</evidence>
<keyword evidence="9" id="KW-0808">Transferase</keyword>
<keyword evidence="12" id="KW-0175">Coiled coil</keyword>
<reference evidence="15" key="1">
    <citation type="submission" date="2020-12" db="EMBL/GenBank/DDBJ databases">
        <title>Metabolic potential, ecology and presence of endohyphal bacteria is reflected in genomic diversity of Mucoromycotina.</title>
        <authorList>
            <person name="Muszewska A."/>
            <person name="Okrasinska A."/>
            <person name="Steczkiewicz K."/>
            <person name="Drgas O."/>
            <person name="Orlowska M."/>
            <person name="Perlinska-Lenart U."/>
            <person name="Aleksandrzak-Piekarczyk T."/>
            <person name="Szatraj K."/>
            <person name="Zielenkiewicz U."/>
            <person name="Pilsyk S."/>
            <person name="Malc E."/>
            <person name="Mieczkowski P."/>
            <person name="Kruszewska J.S."/>
            <person name="Biernat P."/>
            <person name="Pawlowska J."/>
        </authorList>
    </citation>
    <scope>NUCLEOTIDE SEQUENCE</scope>
    <source>
        <strain evidence="15">WA0000067209</strain>
    </source>
</reference>
<keyword evidence="7 9" id="KW-0472">Membrane</keyword>
<feature type="domain" description="RING-type" evidence="14">
    <location>
        <begin position="955"/>
        <end position="990"/>
    </location>
</feature>
<evidence type="ECO:0000256" key="8">
    <source>
        <dbReference type="ARBA" id="ARBA00029433"/>
    </source>
</evidence>
<dbReference type="InterPro" id="IPR057307">
    <property type="entry name" value="PEP5_VPS11_N"/>
</dbReference>
<dbReference type="GO" id="GO:0006886">
    <property type="term" value="P:intracellular protein transport"/>
    <property type="evidence" value="ECO:0007669"/>
    <property type="project" value="UniProtKB-UniRule"/>
</dbReference>
<evidence type="ECO:0000256" key="7">
    <source>
        <dbReference type="ARBA" id="ARBA00023136"/>
    </source>
</evidence>
<dbReference type="PIRSF" id="PIRSF007860">
    <property type="entry name" value="VPS11"/>
    <property type="match status" value="1"/>
</dbReference>
<dbReference type="InterPro" id="IPR036322">
    <property type="entry name" value="WD40_repeat_dom_sf"/>
</dbReference>
<evidence type="ECO:0000313" key="16">
    <source>
        <dbReference type="Proteomes" id="UP000654370"/>
    </source>
</evidence>
<protein>
    <recommendedName>
        <fullName evidence="9">E3 ubiquitin-protein ligase PEP5</fullName>
        <ecNumber evidence="9">2.3.2.27</ecNumber>
    </recommendedName>
</protein>
<dbReference type="PROSITE" id="PS50236">
    <property type="entry name" value="CHCR"/>
    <property type="match status" value="1"/>
</dbReference>
<dbReference type="InterPro" id="IPR000547">
    <property type="entry name" value="Clathrin_H-chain/VPS_repeat"/>
</dbReference>
<feature type="repeat" description="CHCR" evidence="11">
    <location>
        <begin position="425"/>
        <end position="573"/>
    </location>
</feature>
<evidence type="ECO:0000256" key="9">
    <source>
        <dbReference type="PIRNR" id="PIRNR007860"/>
    </source>
</evidence>
<keyword evidence="2 9" id="KW-0813">Transport</keyword>
<dbReference type="Pfam" id="PF23356">
    <property type="entry name" value="TPR_PEP5_VPS11"/>
    <property type="match status" value="2"/>
</dbReference>
<sequence>MAHVQWRQFAFFDRSSVADSSDPSKTPEAFQSSNTTVFTSGRGHIILADILFEHREFNSKSFLAYDGGRVTHLKHLKQSNIIVTIGESDQTNQPPVIKFWDFEKIDLTKNIDGGILAPPCTRIIKIQHGGMVYPVSTFAVLENLTQIAVGLANGTVILIRGDLQKERSTKQKVIHEGSEPITGLGFREQTKSTILFMVTTGSIMSYNTTASKPTTTTLDDQGCGLECAVMNDNQDMILGRDEASADYYCIFAIYQYDNTGRGPCFAYESPKTSLKWFKSTYLIITSPPLSSTVPSYRPGSSGTANINFTRQPGQQISSSDLTKLTIFDTANKFVAYKDSFIGGIRGVVCEWGAIWIFGLDNKIYRLDEKDTPSKLEILFKQNLYVLAINLAHMQNYDDASIVEIFKKYGDHLYVKGDYDGAMEQYIRTIGKLEPSYVIRKFLDAQRIYNLTSYLQELHSRGLANADHTTLLLNCYTKLKDVSRLDEFIKNDADLTFDLETAITVCRQAGYFEHAVYLAERFEEHDLYLNIMLLDMHNYQAALAYIAKLGPSEADKNLQKYSKILLKHMPQQTTRILIRLCTGTLPPASSTSPPPLPLRPTSPTSSIVNNTASALQALSLLPFSGGATVEDSASAKHQVITAGGKKSDKVTKHAFASYAPPSAQTYMPSFVDHPDYLIQFLEEVYEKRTASAREKVMISESASVRSYPAKEEVPVELNPQDAEEQKVLWTALLELYLMDERPINTSLDDSDDSDVEQTTANDSNDQMDKEIARRRKLRSKALALLKDKSVDYDANQALVLCHLKQFDDGVVLLYEKMEMYSDIIRFWMEKEETDKVIECARKFGPTDPSLYPLVLTYFSSSSETLKKSTSELLSVLDHIDAQDLLPPLQVVKALSRNDVASLALVKNYMGRKIEKERKDMERDSALIKSYREESERRREEIEELQTSARVFQVTKCSACGGMLELPTVHFLCRHSYHQRCLTENEKECPQCAVQHRMIADMRRTQEANADKHDLFYAQLEDAEDGFSVIADYFSKNTMAFAKLID</sequence>
<dbReference type="GO" id="GO:0030897">
    <property type="term" value="C:HOPS complex"/>
    <property type="evidence" value="ECO:0007669"/>
    <property type="project" value="UniProtKB-UniRule"/>
</dbReference>
<dbReference type="GO" id="GO:0030674">
    <property type="term" value="F:protein-macromolecule adaptor activity"/>
    <property type="evidence" value="ECO:0007669"/>
    <property type="project" value="TreeGrafter"/>
</dbReference>
<dbReference type="InterPro" id="IPR024763">
    <property type="entry name" value="VPS11_C"/>
</dbReference>
<dbReference type="InterPro" id="IPR016528">
    <property type="entry name" value="VPS11"/>
</dbReference>
<dbReference type="GO" id="GO:0048284">
    <property type="term" value="P:organelle fusion"/>
    <property type="evidence" value="ECO:0007669"/>
    <property type="project" value="TreeGrafter"/>
</dbReference>
<feature type="coiled-coil region" evidence="12">
    <location>
        <begin position="912"/>
        <end position="946"/>
    </location>
</feature>
<dbReference type="CDD" id="cd16688">
    <property type="entry name" value="RING-H2_Vps11"/>
    <property type="match status" value="1"/>
</dbReference>
<comment type="caution">
    <text evidence="15">The sequence shown here is derived from an EMBL/GenBank/DDBJ whole genome shotgun (WGS) entry which is preliminary data.</text>
</comment>
<dbReference type="AlphaFoldDB" id="A0A8H7U873"/>
<evidence type="ECO:0000256" key="5">
    <source>
        <dbReference type="ARBA" id="ARBA00022833"/>
    </source>
</evidence>
<evidence type="ECO:0000256" key="13">
    <source>
        <dbReference type="SAM" id="MobiDB-lite"/>
    </source>
</evidence>
<evidence type="ECO:0000256" key="12">
    <source>
        <dbReference type="SAM" id="Coils"/>
    </source>
</evidence>
<dbReference type="Pfam" id="PF23341">
    <property type="entry name" value="PEP5_VPS11_N"/>
    <property type="match status" value="1"/>
</dbReference>
<evidence type="ECO:0000256" key="11">
    <source>
        <dbReference type="PROSITE-ProRule" id="PRU01006"/>
    </source>
</evidence>
<dbReference type="SUPFAM" id="SSF57850">
    <property type="entry name" value="RING/U-box"/>
    <property type="match status" value="1"/>
</dbReference>
<dbReference type="Proteomes" id="UP000654370">
    <property type="component" value="Unassembled WGS sequence"/>
</dbReference>
<feature type="region of interest" description="Disordered" evidence="13">
    <location>
        <begin position="743"/>
        <end position="768"/>
    </location>
</feature>
<dbReference type="GO" id="GO:0008270">
    <property type="term" value="F:zinc ion binding"/>
    <property type="evidence" value="ECO:0007669"/>
    <property type="project" value="UniProtKB-KW"/>
</dbReference>
<comment type="subunit">
    <text evidence="9">Component of the homotypic vacuole fusion and vacuole protein sorting (HOPS) complex. Component of the class C core vacuole/endosome tethering (CORVET) complex.</text>
</comment>
<dbReference type="GO" id="GO:0007032">
    <property type="term" value="P:endosome organization"/>
    <property type="evidence" value="ECO:0007669"/>
    <property type="project" value="TreeGrafter"/>
</dbReference>
<keyword evidence="6 9" id="KW-0653">Protein transport</keyword>
<dbReference type="GO" id="GO:0033263">
    <property type="term" value="C:CORVET complex"/>
    <property type="evidence" value="ECO:0007669"/>
    <property type="project" value="UniProtKB-UniRule"/>
</dbReference>
<dbReference type="PANTHER" id="PTHR23323:SF24">
    <property type="entry name" value="VACUOLAR PROTEIN SORTING-ASSOCIATED PROTEIN 11 HOMOLOG"/>
    <property type="match status" value="1"/>
</dbReference>
<dbReference type="Gene3D" id="3.30.40.10">
    <property type="entry name" value="Zinc/RING finger domain, C3HC4 (zinc finger)"/>
    <property type="match status" value="1"/>
</dbReference>
<evidence type="ECO:0000256" key="10">
    <source>
        <dbReference type="PROSITE-ProRule" id="PRU00175"/>
    </source>
</evidence>
<evidence type="ECO:0000259" key="14">
    <source>
        <dbReference type="PROSITE" id="PS50089"/>
    </source>
</evidence>
<keyword evidence="16" id="KW-1185">Reference proteome</keyword>
<comment type="catalytic activity">
    <reaction evidence="9">
        <text>S-ubiquitinyl-[E2 ubiquitin-conjugating enzyme]-L-cysteine + [acceptor protein]-L-lysine = [E2 ubiquitin-conjugating enzyme]-L-cysteine + N(6)-ubiquitinyl-[acceptor protein]-L-lysine.</text>
        <dbReference type="EC" id="2.3.2.27"/>
    </reaction>
</comment>
<evidence type="ECO:0000256" key="4">
    <source>
        <dbReference type="ARBA" id="ARBA00022771"/>
    </source>
</evidence>
<keyword evidence="9" id="KW-0833">Ubl conjugation pathway</keyword>
<dbReference type="EMBL" id="JAEPQZ010000011">
    <property type="protein sequence ID" value="KAG2175476.1"/>
    <property type="molecule type" value="Genomic_DNA"/>
</dbReference>
<dbReference type="InterPro" id="IPR011990">
    <property type="entry name" value="TPR-like_helical_dom_sf"/>
</dbReference>
<dbReference type="PANTHER" id="PTHR23323">
    <property type="entry name" value="VACUOLAR PROTEIN SORTING-ASSOCIATED PROTEIN"/>
    <property type="match status" value="1"/>
</dbReference>
<evidence type="ECO:0000256" key="1">
    <source>
        <dbReference type="ARBA" id="ARBA00007070"/>
    </source>
</evidence>
<dbReference type="Gene3D" id="1.25.40.10">
    <property type="entry name" value="Tetratricopeptide repeat domain"/>
    <property type="match status" value="1"/>
</dbReference>
<gene>
    <name evidence="15" type="ORF">INT43_001123</name>
</gene>